<dbReference type="AlphaFoldDB" id="A0AAW1UID2"/>
<accession>A0AAW1UID2</accession>
<evidence type="ECO:0000313" key="2">
    <source>
        <dbReference type="EMBL" id="KAK9880282.1"/>
    </source>
</evidence>
<dbReference type="EMBL" id="JARQZJ010000064">
    <property type="protein sequence ID" value="KAK9880282.1"/>
    <property type="molecule type" value="Genomic_DNA"/>
</dbReference>
<feature type="compositionally biased region" description="Polar residues" evidence="1">
    <location>
        <begin position="1"/>
        <end position="11"/>
    </location>
</feature>
<feature type="region of interest" description="Disordered" evidence="1">
    <location>
        <begin position="70"/>
        <end position="91"/>
    </location>
</feature>
<comment type="caution">
    <text evidence="2">The sequence shown here is derived from an EMBL/GenBank/DDBJ whole genome shotgun (WGS) entry which is preliminary data.</text>
</comment>
<feature type="compositionally biased region" description="Basic and acidic residues" evidence="1">
    <location>
        <begin position="82"/>
        <end position="91"/>
    </location>
</feature>
<protein>
    <submittedName>
        <fullName evidence="2">Uncharacterized protein</fullName>
    </submittedName>
</protein>
<organism evidence="2 3">
    <name type="scientific">Henosepilachna vigintioctopunctata</name>
    <dbReference type="NCBI Taxonomy" id="420089"/>
    <lineage>
        <taxon>Eukaryota</taxon>
        <taxon>Metazoa</taxon>
        <taxon>Ecdysozoa</taxon>
        <taxon>Arthropoda</taxon>
        <taxon>Hexapoda</taxon>
        <taxon>Insecta</taxon>
        <taxon>Pterygota</taxon>
        <taxon>Neoptera</taxon>
        <taxon>Endopterygota</taxon>
        <taxon>Coleoptera</taxon>
        <taxon>Polyphaga</taxon>
        <taxon>Cucujiformia</taxon>
        <taxon>Coccinelloidea</taxon>
        <taxon>Coccinellidae</taxon>
        <taxon>Epilachninae</taxon>
        <taxon>Epilachnini</taxon>
        <taxon>Henosepilachna</taxon>
    </lineage>
</organism>
<feature type="region of interest" description="Disordered" evidence="1">
    <location>
        <begin position="1"/>
        <end position="36"/>
    </location>
</feature>
<evidence type="ECO:0000256" key="1">
    <source>
        <dbReference type="SAM" id="MobiDB-lite"/>
    </source>
</evidence>
<reference evidence="2 3" key="1">
    <citation type="submission" date="2023-03" db="EMBL/GenBank/DDBJ databases">
        <title>Genome insight into feeding habits of ladybird beetles.</title>
        <authorList>
            <person name="Li H.-S."/>
            <person name="Huang Y.-H."/>
            <person name="Pang H."/>
        </authorList>
    </citation>
    <scope>NUCLEOTIDE SEQUENCE [LARGE SCALE GENOMIC DNA]</scope>
    <source>
        <strain evidence="2">SYSU_2023b</strain>
        <tissue evidence="2">Whole body</tissue>
    </source>
</reference>
<gene>
    <name evidence="2" type="ORF">WA026_010154</name>
</gene>
<proteinExistence type="predicted"/>
<feature type="compositionally biased region" description="Basic and acidic residues" evidence="1">
    <location>
        <begin position="23"/>
        <end position="36"/>
    </location>
</feature>
<name>A0AAW1UID2_9CUCU</name>
<dbReference type="Proteomes" id="UP001431783">
    <property type="component" value="Unassembled WGS sequence"/>
</dbReference>
<keyword evidence="3" id="KW-1185">Reference proteome</keyword>
<sequence length="91" mass="10531">MKDNSTESLYDQEQAGDVDLDEDKSPVRSERKREGETCCFINNERVVQMLLSSQNFESIENTVKRNITHSIETKSTVRNRPRKELPKLTGE</sequence>
<evidence type="ECO:0000313" key="3">
    <source>
        <dbReference type="Proteomes" id="UP001431783"/>
    </source>
</evidence>